<reference evidence="1" key="1">
    <citation type="submission" date="2023-04" db="EMBL/GenBank/DDBJ databases">
        <title>Draft Genome sequencing of Naganishia species isolated from polar environments using Oxford Nanopore Technology.</title>
        <authorList>
            <person name="Leo P."/>
            <person name="Venkateswaran K."/>
        </authorList>
    </citation>
    <scope>NUCLEOTIDE SEQUENCE</scope>
    <source>
        <strain evidence="1">MNA-CCFEE 5261</strain>
    </source>
</reference>
<accession>A0ACC2UXK2</accession>
<keyword evidence="2" id="KW-1185">Reference proteome</keyword>
<protein>
    <submittedName>
        <fullName evidence="1">Uncharacterized protein</fullName>
    </submittedName>
</protein>
<dbReference type="EMBL" id="JASBWR010000145">
    <property type="protein sequence ID" value="KAJ9091687.1"/>
    <property type="molecule type" value="Genomic_DNA"/>
</dbReference>
<evidence type="ECO:0000313" key="2">
    <source>
        <dbReference type="Proteomes" id="UP001241377"/>
    </source>
</evidence>
<proteinExistence type="predicted"/>
<sequence>MFQVSKTLRNALSGLESLGAETAALPTGKFLPPAFNRIVLDAAIAQPSSTLSLPSSTPSEETSVTVVRAPNPFVGNKNPKTGRYAPPRISLRRQADLAKIYPAEYLPSGPKTRAEKPASNSATETIHYEEDRLAVQWVGAAKPLRKYVPKSWRAAASDRQKETTNEALRSGPYVGRQHQPSLFKGHKHDRQRVERREETKTRMEGMEGRIADWRKVRHTELFTC</sequence>
<organism evidence="1 2">
    <name type="scientific">Naganishia cerealis</name>
    <dbReference type="NCBI Taxonomy" id="610337"/>
    <lineage>
        <taxon>Eukaryota</taxon>
        <taxon>Fungi</taxon>
        <taxon>Dikarya</taxon>
        <taxon>Basidiomycota</taxon>
        <taxon>Agaricomycotina</taxon>
        <taxon>Tremellomycetes</taxon>
        <taxon>Filobasidiales</taxon>
        <taxon>Filobasidiaceae</taxon>
        <taxon>Naganishia</taxon>
    </lineage>
</organism>
<dbReference type="Proteomes" id="UP001241377">
    <property type="component" value="Unassembled WGS sequence"/>
</dbReference>
<name>A0ACC2UXK2_9TREE</name>
<gene>
    <name evidence="1" type="ORF">QFC19_008978</name>
</gene>
<evidence type="ECO:0000313" key="1">
    <source>
        <dbReference type="EMBL" id="KAJ9091687.1"/>
    </source>
</evidence>
<comment type="caution">
    <text evidence="1">The sequence shown here is derived from an EMBL/GenBank/DDBJ whole genome shotgun (WGS) entry which is preliminary data.</text>
</comment>